<dbReference type="AlphaFoldDB" id="A0A845L7M6"/>
<evidence type="ECO:0000313" key="1">
    <source>
        <dbReference type="EMBL" id="MZP29728.1"/>
    </source>
</evidence>
<keyword evidence="2" id="KW-1185">Reference proteome</keyword>
<sequence length="61" mass="6735">MEKNVVLPNLGEDSGTIMDDPNIIAEDLNNVATPDINYVPSANLQEVKTHVRTIDKGTTRR</sequence>
<dbReference type="EMBL" id="WXEY01000007">
    <property type="protein sequence ID" value="MZP29728.1"/>
    <property type="molecule type" value="Genomic_DNA"/>
</dbReference>
<accession>A0A845L7M6</accession>
<protein>
    <submittedName>
        <fullName evidence="1">Uncharacterized protein</fullName>
    </submittedName>
</protein>
<dbReference type="Proteomes" id="UP000463470">
    <property type="component" value="Unassembled WGS sequence"/>
</dbReference>
<gene>
    <name evidence="1" type="ORF">GTO91_08420</name>
</gene>
<dbReference type="RefSeq" id="WP_161257738.1">
    <property type="nucleotide sequence ID" value="NZ_WXEY01000007.1"/>
</dbReference>
<comment type="caution">
    <text evidence="1">The sequence shown here is derived from an EMBL/GenBank/DDBJ whole genome shotgun (WGS) entry which is preliminary data.</text>
</comment>
<organism evidence="1 2">
    <name type="scientific">Heliomicrobium undosum</name>
    <dbReference type="NCBI Taxonomy" id="121734"/>
    <lineage>
        <taxon>Bacteria</taxon>
        <taxon>Bacillati</taxon>
        <taxon>Bacillota</taxon>
        <taxon>Clostridia</taxon>
        <taxon>Eubacteriales</taxon>
        <taxon>Heliobacteriaceae</taxon>
        <taxon>Heliomicrobium</taxon>
    </lineage>
</organism>
<evidence type="ECO:0000313" key="2">
    <source>
        <dbReference type="Proteomes" id="UP000463470"/>
    </source>
</evidence>
<name>A0A845L7M6_9FIRM</name>
<proteinExistence type="predicted"/>
<dbReference type="OrthoDB" id="9863688at2"/>
<reference evidence="1 2" key="1">
    <citation type="submission" date="2020-01" db="EMBL/GenBank/DDBJ databases">
        <title>Whole-genome sequence of Heliobacterium undosum DSM 13378.</title>
        <authorList>
            <person name="Kyndt J.A."/>
            <person name="Meyer T.E."/>
        </authorList>
    </citation>
    <scope>NUCLEOTIDE SEQUENCE [LARGE SCALE GENOMIC DNA]</scope>
    <source>
        <strain evidence="1 2">DSM 13378</strain>
    </source>
</reference>